<accession>A0AAD7DNS2</accession>
<dbReference type="EMBL" id="JARKIE010000041">
    <property type="protein sequence ID" value="KAJ7694603.1"/>
    <property type="molecule type" value="Genomic_DNA"/>
</dbReference>
<keyword evidence="2" id="KW-1185">Reference proteome</keyword>
<organism evidence="1 2">
    <name type="scientific">Mycena rosella</name>
    <name type="common">Pink bonnet</name>
    <name type="synonym">Agaricus rosellus</name>
    <dbReference type="NCBI Taxonomy" id="1033263"/>
    <lineage>
        <taxon>Eukaryota</taxon>
        <taxon>Fungi</taxon>
        <taxon>Dikarya</taxon>
        <taxon>Basidiomycota</taxon>
        <taxon>Agaricomycotina</taxon>
        <taxon>Agaricomycetes</taxon>
        <taxon>Agaricomycetidae</taxon>
        <taxon>Agaricales</taxon>
        <taxon>Marasmiineae</taxon>
        <taxon>Mycenaceae</taxon>
        <taxon>Mycena</taxon>
    </lineage>
</organism>
<gene>
    <name evidence="1" type="ORF">B0H17DRAFT_1199133</name>
</gene>
<comment type="caution">
    <text evidence="1">The sequence shown here is derived from an EMBL/GenBank/DDBJ whole genome shotgun (WGS) entry which is preliminary data.</text>
</comment>
<dbReference type="Proteomes" id="UP001221757">
    <property type="component" value="Unassembled WGS sequence"/>
</dbReference>
<evidence type="ECO:0000313" key="1">
    <source>
        <dbReference type="EMBL" id="KAJ7694603.1"/>
    </source>
</evidence>
<sequence>MSHDYNLLLNKNELQDLSNPHLGPEDKMADPCDAYTLVASTLRQLIQYLSMCAEMEPLFGPEGNGPRQQLGTIYYVVQGHPEIFTHIDDAEQAFLKMGYYWGIIYAAPSREDAEAYQEENPEQDCGPFLD</sequence>
<reference evidence="1" key="1">
    <citation type="submission" date="2023-03" db="EMBL/GenBank/DDBJ databases">
        <title>Massive genome expansion in bonnet fungi (Mycena s.s.) driven by repeated elements and novel gene families across ecological guilds.</title>
        <authorList>
            <consortium name="Lawrence Berkeley National Laboratory"/>
            <person name="Harder C.B."/>
            <person name="Miyauchi S."/>
            <person name="Viragh M."/>
            <person name="Kuo A."/>
            <person name="Thoen E."/>
            <person name="Andreopoulos B."/>
            <person name="Lu D."/>
            <person name="Skrede I."/>
            <person name="Drula E."/>
            <person name="Henrissat B."/>
            <person name="Morin E."/>
            <person name="Kohler A."/>
            <person name="Barry K."/>
            <person name="LaButti K."/>
            <person name="Morin E."/>
            <person name="Salamov A."/>
            <person name="Lipzen A."/>
            <person name="Mereny Z."/>
            <person name="Hegedus B."/>
            <person name="Baldrian P."/>
            <person name="Stursova M."/>
            <person name="Weitz H."/>
            <person name="Taylor A."/>
            <person name="Grigoriev I.V."/>
            <person name="Nagy L.G."/>
            <person name="Martin F."/>
            <person name="Kauserud H."/>
        </authorList>
    </citation>
    <scope>NUCLEOTIDE SEQUENCE</scope>
    <source>
        <strain evidence="1">CBHHK067</strain>
    </source>
</reference>
<dbReference type="AlphaFoldDB" id="A0AAD7DNS2"/>
<name>A0AAD7DNS2_MYCRO</name>
<proteinExistence type="predicted"/>
<evidence type="ECO:0000313" key="2">
    <source>
        <dbReference type="Proteomes" id="UP001221757"/>
    </source>
</evidence>
<protein>
    <submittedName>
        <fullName evidence="1">Uncharacterized protein</fullName>
    </submittedName>
</protein>